<evidence type="ECO:0000256" key="1">
    <source>
        <dbReference type="ARBA" id="ARBA00004496"/>
    </source>
</evidence>
<dbReference type="KEGG" id="mnt:21398031"/>
<evidence type="ECO:0000256" key="8">
    <source>
        <dbReference type="ARBA" id="ARBA00022917"/>
    </source>
</evidence>
<keyword evidence="8" id="KW-0648">Protein biosynthesis</keyword>
<dbReference type="Proteomes" id="UP000030645">
    <property type="component" value="Unassembled WGS sequence"/>
</dbReference>
<evidence type="ECO:0000256" key="6">
    <source>
        <dbReference type="ARBA" id="ARBA00022741"/>
    </source>
</evidence>
<reference evidence="14" key="1">
    <citation type="submission" date="2013-01" db="EMBL/GenBank/DDBJ databases">
        <title>Draft Genome Sequence of a Mulberry Tree, Morus notabilis C.K. Schneid.</title>
        <authorList>
            <person name="He N."/>
            <person name="Zhao S."/>
        </authorList>
    </citation>
    <scope>NUCLEOTIDE SEQUENCE</scope>
</reference>
<keyword evidence="4" id="KW-0963">Cytoplasm</keyword>
<evidence type="ECO:0000313" key="13">
    <source>
        <dbReference type="EMBL" id="EXB60460.1"/>
    </source>
</evidence>
<dbReference type="HAMAP" id="MF_02075">
    <property type="entry name" value="Asp_tRNA_synth_type2"/>
    <property type="match status" value="1"/>
</dbReference>
<comment type="similarity">
    <text evidence="2">Belongs to the class-II aminoacyl-tRNA synthetase family. Type 2 subfamily.</text>
</comment>
<dbReference type="PRINTS" id="PR01042">
    <property type="entry name" value="TRNASYNTHASP"/>
</dbReference>
<dbReference type="GO" id="GO:0004815">
    <property type="term" value="F:aspartate-tRNA ligase activity"/>
    <property type="evidence" value="ECO:0007669"/>
    <property type="project" value="UniProtKB-EC"/>
</dbReference>
<evidence type="ECO:0000256" key="9">
    <source>
        <dbReference type="ARBA" id="ARBA00023146"/>
    </source>
</evidence>
<dbReference type="Gene3D" id="3.30.930.10">
    <property type="entry name" value="Bira Bifunctional Protein, Domain 2"/>
    <property type="match status" value="1"/>
</dbReference>
<feature type="compositionally biased region" description="Polar residues" evidence="11">
    <location>
        <begin position="1"/>
        <end position="10"/>
    </location>
</feature>
<organism evidence="13 14">
    <name type="scientific">Morus notabilis</name>
    <dbReference type="NCBI Taxonomy" id="981085"/>
    <lineage>
        <taxon>Eukaryota</taxon>
        <taxon>Viridiplantae</taxon>
        <taxon>Streptophyta</taxon>
        <taxon>Embryophyta</taxon>
        <taxon>Tracheophyta</taxon>
        <taxon>Spermatophyta</taxon>
        <taxon>Magnoliopsida</taxon>
        <taxon>eudicotyledons</taxon>
        <taxon>Gunneridae</taxon>
        <taxon>Pentapetalae</taxon>
        <taxon>rosids</taxon>
        <taxon>fabids</taxon>
        <taxon>Rosales</taxon>
        <taxon>Moraceae</taxon>
        <taxon>Moreae</taxon>
        <taxon>Morus</taxon>
    </lineage>
</organism>
<dbReference type="InterPro" id="IPR012340">
    <property type="entry name" value="NA-bd_OB-fold"/>
</dbReference>
<dbReference type="PANTHER" id="PTHR43450:SF1">
    <property type="entry name" value="ASPARTATE--TRNA LIGASE, CYTOPLASMIC"/>
    <property type="match status" value="1"/>
</dbReference>
<evidence type="ECO:0000256" key="11">
    <source>
        <dbReference type="SAM" id="MobiDB-lite"/>
    </source>
</evidence>
<dbReference type="PROSITE" id="PS50862">
    <property type="entry name" value="AA_TRNA_LIGASE_II"/>
    <property type="match status" value="1"/>
</dbReference>
<dbReference type="eggNOG" id="KOG0556">
    <property type="taxonomic scope" value="Eukaryota"/>
</dbReference>
<dbReference type="NCBIfam" id="NF003483">
    <property type="entry name" value="PRK05159.1"/>
    <property type="match status" value="1"/>
</dbReference>
<keyword evidence="14" id="KW-1185">Reference proteome</keyword>
<dbReference type="CDD" id="cd04320">
    <property type="entry name" value="AspRS_cyto_N"/>
    <property type="match status" value="1"/>
</dbReference>
<evidence type="ECO:0000256" key="5">
    <source>
        <dbReference type="ARBA" id="ARBA00022598"/>
    </source>
</evidence>
<evidence type="ECO:0000256" key="2">
    <source>
        <dbReference type="ARBA" id="ARBA00005312"/>
    </source>
</evidence>
<dbReference type="GO" id="GO:0017101">
    <property type="term" value="C:aminoacyl-tRNA synthetase multienzyme complex"/>
    <property type="evidence" value="ECO:0007669"/>
    <property type="project" value="TreeGrafter"/>
</dbReference>
<dbReference type="FunFam" id="3.30.930.10:FF:000013">
    <property type="entry name" value="Aspartate--tRNA ligase, cytoplasmic"/>
    <property type="match status" value="1"/>
</dbReference>
<evidence type="ECO:0000256" key="4">
    <source>
        <dbReference type="ARBA" id="ARBA00022490"/>
    </source>
</evidence>
<keyword evidence="6" id="KW-0547">Nucleotide-binding</keyword>
<dbReference type="NCBIfam" id="TIGR00458">
    <property type="entry name" value="aspS_nondisc"/>
    <property type="match status" value="1"/>
</dbReference>
<accession>W9R9R3</accession>
<dbReference type="FunFam" id="2.40.50.140:FF:000132">
    <property type="entry name" value="Aspartyl-tRNA synthetase, cytoplasmic"/>
    <property type="match status" value="1"/>
</dbReference>
<evidence type="ECO:0000256" key="10">
    <source>
        <dbReference type="ARBA" id="ARBA00047904"/>
    </source>
</evidence>
<proteinExistence type="inferred from homology"/>
<evidence type="ECO:0000259" key="12">
    <source>
        <dbReference type="PROSITE" id="PS50862"/>
    </source>
</evidence>
<comment type="catalytic activity">
    <reaction evidence="10">
        <text>tRNA(Asp) + L-aspartate + ATP = L-aspartyl-tRNA(Asp) + AMP + diphosphate</text>
        <dbReference type="Rhea" id="RHEA:19649"/>
        <dbReference type="Rhea" id="RHEA-COMP:9660"/>
        <dbReference type="Rhea" id="RHEA-COMP:9678"/>
        <dbReference type="ChEBI" id="CHEBI:29991"/>
        <dbReference type="ChEBI" id="CHEBI:30616"/>
        <dbReference type="ChEBI" id="CHEBI:33019"/>
        <dbReference type="ChEBI" id="CHEBI:78442"/>
        <dbReference type="ChEBI" id="CHEBI:78516"/>
        <dbReference type="ChEBI" id="CHEBI:456215"/>
        <dbReference type="EC" id="6.1.1.12"/>
    </reaction>
</comment>
<evidence type="ECO:0000256" key="7">
    <source>
        <dbReference type="ARBA" id="ARBA00022840"/>
    </source>
</evidence>
<dbReference type="InterPro" id="IPR002312">
    <property type="entry name" value="Asp/Asn-tRNA-synth_IIb"/>
</dbReference>
<dbReference type="EMBL" id="KE344395">
    <property type="protein sequence ID" value="EXB60460.1"/>
    <property type="molecule type" value="Genomic_DNA"/>
</dbReference>
<dbReference type="GO" id="GO:0005829">
    <property type="term" value="C:cytosol"/>
    <property type="evidence" value="ECO:0007669"/>
    <property type="project" value="TreeGrafter"/>
</dbReference>
<protein>
    <recommendedName>
        <fullName evidence="3">aspartate--tRNA ligase</fullName>
        <ecNumber evidence="3">6.1.1.12</ecNumber>
    </recommendedName>
</protein>
<dbReference type="InterPro" id="IPR006195">
    <property type="entry name" value="aa-tRNA-synth_II"/>
</dbReference>
<dbReference type="GO" id="GO:0006422">
    <property type="term" value="P:aspartyl-tRNA aminoacylation"/>
    <property type="evidence" value="ECO:0007669"/>
    <property type="project" value="InterPro"/>
</dbReference>
<comment type="subcellular location">
    <subcellularLocation>
        <location evidence="1">Cytoplasm</location>
    </subcellularLocation>
</comment>
<dbReference type="EC" id="6.1.1.12" evidence="3"/>
<dbReference type="Gene3D" id="2.40.50.140">
    <property type="entry name" value="Nucleic acid-binding proteins"/>
    <property type="match status" value="1"/>
</dbReference>
<sequence length="541" mass="60396">MSSEASQPEQQGDESKSASKKAAKKEAAKLEKERRRQEAAALAASASNFSIEEDPLAANYGDVPLPELQSKAPVDTGNWTEVGALSEALKDQRVLVRGRSQTIRSVSKNMAFLVVREKGFTVQCVVTAIPDVVSRQMVKYVSGLSRESIVDVEGIVSVPKDAIKGATQQVEVQVRKLYCVNAALPTLPINVEDAARSEVEIDKALQAGEQLVRVNQDTRLNNRVIDMRTPANQGIFRIQCQVGTIFRQFLLSEGFVEIHTPKLIAGSSEGGAAVFKLDYKGQPACLAQSPQLHKQMAICGDFGRVFEIGPVFRAEDSYTHRHLCEFTGLDVEMEIKEHYFEVMDIVDRLFVAMFDSLNKNCEKQLEAIRKQYPFEPLKYLRNTLRLTFEEGVQMLKDAGVEVDPLGDLNTESERKLGQLVLEKYGTEFYILHRYPLVVRPFYTMPCYDNPAYSNSFDVFIRGEEIISGAQRVHVPEFLAERAQACGIDVKTISPYIDSFRYGAPPHGGFGVGLERVVMLFCGLNNIRKTSLFPRDPLRLAP</sequence>
<keyword evidence="9" id="KW-0030">Aminoacyl-tRNA synthetase</keyword>
<dbReference type="Pfam" id="PF00152">
    <property type="entry name" value="tRNA-synt_2"/>
    <property type="match status" value="1"/>
</dbReference>
<dbReference type="InterPro" id="IPR004523">
    <property type="entry name" value="Asp-tRNA_synthase_2"/>
</dbReference>
<dbReference type="InterPro" id="IPR045864">
    <property type="entry name" value="aa-tRNA-synth_II/BPL/LPL"/>
</dbReference>
<keyword evidence="5 13" id="KW-0436">Ligase</keyword>
<dbReference type="SUPFAM" id="SSF55681">
    <property type="entry name" value="Class II aaRS and biotin synthetases"/>
    <property type="match status" value="1"/>
</dbReference>
<gene>
    <name evidence="13" type="ORF">L484_014913</name>
</gene>
<evidence type="ECO:0000313" key="14">
    <source>
        <dbReference type="Proteomes" id="UP000030645"/>
    </source>
</evidence>
<dbReference type="OrthoDB" id="372395at2759"/>
<dbReference type="InterPro" id="IPR004364">
    <property type="entry name" value="Aa-tRNA-synt_II"/>
</dbReference>
<evidence type="ECO:0000256" key="3">
    <source>
        <dbReference type="ARBA" id="ARBA00012841"/>
    </source>
</evidence>
<dbReference type="GO" id="GO:0005524">
    <property type="term" value="F:ATP binding"/>
    <property type="evidence" value="ECO:0007669"/>
    <property type="project" value="UniProtKB-KW"/>
</dbReference>
<dbReference type="STRING" id="981085.W9R9R3"/>
<dbReference type="GO" id="GO:0003723">
    <property type="term" value="F:RNA binding"/>
    <property type="evidence" value="ECO:0007669"/>
    <property type="project" value="TreeGrafter"/>
</dbReference>
<keyword evidence="7" id="KW-0067">ATP-binding</keyword>
<dbReference type="SUPFAM" id="SSF50249">
    <property type="entry name" value="Nucleic acid-binding proteins"/>
    <property type="match status" value="1"/>
</dbReference>
<feature type="region of interest" description="Disordered" evidence="11">
    <location>
        <begin position="1"/>
        <end position="44"/>
    </location>
</feature>
<dbReference type="PANTHER" id="PTHR43450">
    <property type="entry name" value="ASPARTYL-TRNA SYNTHETASE"/>
    <property type="match status" value="1"/>
</dbReference>
<dbReference type="CDD" id="cd00776">
    <property type="entry name" value="AsxRS_core"/>
    <property type="match status" value="1"/>
</dbReference>
<feature type="compositionally biased region" description="Basic and acidic residues" evidence="11">
    <location>
        <begin position="24"/>
        <end position="38"/>
    </location>
</feature>
<name>W9R9R3_9ROSA</name>
<dbReference type="AlphaFoldDB" id="W9R9R3"/>
<feature type="domain" description="Aminoacyl-transfer RNA synthetases class-II family profile" evidence="12">
    <location>
        <begin position="236"/>
        <end position="533"/>
    </location>
</feature>